<reference evidence="1 2" key="1">
    <citation type="submission" date="2023-09" db="EMBL/GenBank/DDBJ databases">
        <title>Multi-omics analysis of a traditional fermented food reveals byproduct-associated fungal strains for waste-to-food upcycling.</title>
        <authorList>
            <consortium name="Lawrence Berkeley National Laboratory"/>
            <person name="Rekdal V.M."/>
            <person name="Villalobos-Escobedo J.M."/>
            <person name="Rodriguez-Valeron N."/>
            <person name="Garcia M.O."/>
            <person name="Vasquez D.P."/>
            <person name="Damayanti I."/>
            <person name="Sorensen P.M."/>
            <person name="Baidoo E.E."/>
            <person name="De Carvalho A.C."/>
            <person name="Riley R."/>
            <person name="Lipzen A."/>
            <person name="He G."/>
            <person name="Yan M."/>
            <person name="Haridas S."/>
            <person name="Daum C."/>
            <person name="Yoshinaga Y."/>
            <person name="Ng V."/>
            <person name="Grigoriev I.V."/>
            <person name="Munk R."/>
            <person name="Nuraida L."/>
            <person name="Wijaya C.H."/>
            <person name="Morales P.-C."/>
            <person name="Keasling J.D."/>
        </authorList>
    </citation>
    <scope>NUCLEOTIDE SEQUENCE [LARGE SCALE GENOMIC DNA]</scope>
    <source>
        <strain evidence="1 2">FGSC 2613</strain>
    </source>
</reference>
<organism evidence="1 2">
    <name type="scientific">Neurospora intermedia</name>
    <dbReference type="NCBI Taxonomy" id="5142"/>
    <lineage>
        <taxon>Eukaryota</taxon>
        <taxon>Fungi</taxon>
        <taxon>Dikarya</taxon>
        <taxon>Ascomycota</taxon>
        <taxon>Pezizomycotina</taxon>
        <taxon>Sordariomycetes</taxon>
        <taxon>Sordariomycetidae</taxon>
        <taxon>Sordariales</taxon>
        <taxon>Sordariaceae</taxon>
        <taxon>Neurospora</taxon>
    </lineage>
</organism>
<evidence type="ECO:0000313" key="2">
    <source>
        <dbReference type="Proteomes" id="UP001451303"/>
    </source>
</evidence>
<accession>A0ABR3D2T2</accession>
<dbReference type="EMBL" id="JAVLET010000011">
    <property type="protein sequence ID" value="KAL0467020.1"/>
    <property type="molecule type" value="Genomic_DNA"/>
</dbReference>
<dbReference type="Proteomes" id="UP001451303">
    <property type="component" value="Unassembled WGS sequence"/>
</dbReference>
<name>A0ABR3D2T2_NEUIN</name>
<protein>
    <submittedName>
        <fullName evidence="1">Uncharacterized protein</fullName>
    </submittedName>
</protein>
<sequence length="151" mass="16582">MANCDWTRKLEAQNSSTRVQRPQSTAIVTQIGFGVASRQNTSTSSKLPIQKIIRVPTASWVFELISRGAGSSLPGLMLVRDADAMRARDTDELNCAPHLFLIQGTVTTRFIIILAKLPSSGDDNYHDLPVPRIPSSFPSLARFSRVLSKTV</sequence>
<proteinExistence type="predicted"/>
<evidence type="ECO:0000313" key="1">
    <source>
        <dbReference type="EMBL" id="KAL0467020.1"/>
    </source>
</evidence>
<comment type="caution">
    <text evidence="1">The sequence shown here is derived from an EMBL/GenBank/DDBJ whole genome shotgun (WGS) entry which is preliminary data.</text>
</comment>
<keyword evidence="2" id="KW-1185">Reference proteome</keyword>
<gene>
    <name evidence="1" type="ORF">QR685DRAFT_575071</name>
</gene>